<evidence type="ECO:0000313" key="2">
    <source>
        <dbReference type="EMBL" id="ABJ06950.1"/>
    </source>
</evidence>
<dbReference type="EMBL" id="CP000463">
    <property type="protein sequence ID" value="ABJ06950.1"/>
    <property type="molecule type" value="Genomic_DNA"/>
</dbReference>
<proteinExistence type="predicted"/>
<keyword evidence="1" id="KW-1133">Transmembrane helix</keyword>
<dbReference type="PANTHER" id="PTHR11220">
    <property type="entry name" value="HEME-BINDING PROTEIN-RELATED"/>
    <property type="match status" value="1"/>
</dbReference>
<dbReference type="Gene3D" id="3.20.80.10">
    <property type="entry name" value="Regulatory factor, effector binding domain"/>
    <property type="match status" value="1"/>
</dbReference>
<evidence type="ECO:0000256" key="1">
    <source>
        <dbReference type="SAM" id="Phobius"/>
    </source>
</evidence>
<reference evidence="2" key="1">
    <citation type="submission" date="2006-09" db="EMBL/GenBank/DDBJ databases">
        <title>Complete sequence of Rhodopseudomonas palustris BisA53.</title>
        <authorList>
            <consortium name="US DOE Joint Genome Institute"/>
            <person name="Copeland A."/>
            <person name="Lucas S."/>
            <person name="Lapidus A."/>
            <person name="Barry K."/>
            <person name="Detter J.C."/>
            <person name="Glavina del Rio T."/>
            <person name="Hammon N."/>
            <person name="Israni S."/>
            <person name="Dalin E."/>
            <person name="Tice H."/>
            <person name="Pitluck S."/>
            <person name="Chain P."/>
            <person name="Malfatti S."/>
            <person name="Shin M."/>
            <person name="Vergez L."/>
            <person name="Schmutz J."/>
            <person name="Larimer F."/>
            <person name="Land M."/>
            <person name="Hauser L."/>
            <person name="Pelletier D.A."/>
            <person name="Kyrpides N."/>
            <person name="Kim E."/>
            <person name="Harwood C.S."/>
            <person name="Oda Y."/>
            <person name="Richardson P."/>
        </authorList>
    </citation>
    <scope>NUCLEOTIDE SEQUENCE [LARGE SCALE GENOMIC DNA]</scope>
    <source>
        <strain evidence="2">BisA53</strain>
    </source>
</reference>
<keyword evidence="1" id="KW-0812">Transmembrane</keyword>
<keyword evidence="1" id="KW-0472">Membrane</keyword>
<gene>
    <name evidence="2" type="ordered locus">RPE_3013</name>
</gene>
<dbReference type="InterPro" id="IPR011256">
    <property type="entry name" value="Reg_factor_effector_dom_sf"/>
</dbReference>
<dbReference type="SUPFAM" id="SSF55136">
    <property type="entry name" value="Probable bacterial effector-binding domain"/>
    <property type="match status" value="1"/>
</dbReference>
<protein>
    <submittedName>
        <fullName evidence="2">SOUL heme-binding protein</fullName>
    </submittedName>
</protein>
<dbReference type="HOGENOM" id="CLU_068699_0_1_5"/>
<dbReference type="PANTHER" id="PTHR11220:SF58">
    <property type="entry name" value="SOUL HEME-BINDING FAMILY PROTEIN"/>
    <property type="match status" value="1"/>
</dbReference>
<sequence length="225" mass="24650">MDDSAKRVQPAPSTRSNRRLAYWVGGGLLLVGIAAAVAGPVMSRVEQPDYTVEVSDGAIEIRAYAPMIAAEAVVEGERKDAINQGFRLIAAYIFGANQPKAKIEMTAPVQQQKETIAMTAPVSQQGSGSGWTVRFIMPKNWTMQTLPAPNDERVSLNPIPARRFVAVRFSGFTTDAAIATRTDELRRYAADHKLSTTGEPVLAFYNPPWTLPFLRCNEVLLELTN</sequence>
<feature type="transmembrane region" description="Helical" evidence="1">
    <location>
        <begin position="20"/>
        <end position="42"/>
    </location>
</feature>
<dbReference type="KEGG" id="rpe:RPE_3013"/>
<dbReference type="AlphaFoldDB" id="Q07M84"/>
<accession>Q07M84</accession>
<dbReference type="eggNOG" id="COG3449">
    <property type="taxonomic scope" value="Bacteria"/>
</dbReference>
<dbReference type="OrthoDB" id="2156220at2"/>
<dbReference type="Pfam" id="PF04832">
    <property type="entry name" value="SOUL"/>
    <property type="match status" value="1"/>
</dbReference>
<dbReference type="STRING" id="316055.RPE_3013"/>
<organism evidence="2">
    <name type="scientific">Rhodopseudomonas palustris (strain BisA53)</name>
    <dbReference type="NCBI Taxonomy" id="316055"/>
    <lineage>
        <taxon>Bacteria</taxon>
        <taxon>Pseudomonadati</taxon>
        <taxon>Pseudomonadota</taxon>
        <taxon>Alphaproteobacteria</taxon>
        <taxon>Hyphomicrobiales</taxon>
        <taxon>Nitrobacteraceae</taxon>
        <taxon>Rhodopseudomonas</taxon>
    </lineage>
</organism>
<name>Q07M84_RHOP5</name>
<dbReference type="InterPro" id="IPR006917">
    <property type="entry name" value="SOUL_heme-bd"/>
</dbReference>